<dbReference type="AlphaFoldDB" id="A0A410UZC7"/>
<dbReference type="PANTHER" id="PTHR11961">
    <property type="entry name" value="CYTOCHROME C"/>
    <property type="match status" value="1"/>
</dbReference>
<reference evidence="9" key="1">
    <citation type="journal article" date="2014" name="Int. J. Syst. Evol. Microbiol.">
        <title>Complete genome sequence of Corynebacterium casei LMG S-19264T (=DSM 44701T), isolated from a smear-ripened cheese.</title>
        <authorList>
            <consortium name="US DOE Joint Genome Institute (JGI-PGF)"/>
            <person name="Walter F."/>
            <person name="Albersmeier A."/>
            <person name="Kalinowski J."/>
            <person name="Ruckert C."/>
        </authorList>
    </citation>
    <scope>NUCLEOTIDE SEQUENCE</scope>
    <source>
        <strain evidence="9">CGMCC 1.15034</strain>
    </source>
</reference>
<sequence length="133" mass="14153">MNVWPYSVLRRSTASLAPAAVAIALLCAAGPAGATGDAARGQTLYKGCADCHSINENGVGPMHKGVVGREAGSVPGYDYSPDLKNSGIVWTEENLDKWLTGPQAMVPETKMFFDVPDAQDRADIIAYLKEKAR</sequence>
<evidence type="ECO:0000256" key="2">
    <source>
        <dbReference type="ARBA" id="ARBA00022617"/>
    </source>
</evidence>
<dbReference type="InterPro" id="IPR009056">
    <property type="entry name" value="Cyt_c-like_dom"/>
</dbReference>
<name>A0A410UZC7_9BRAD</name>
<evidence type="ECO:0000256" key="7">
    <source>
        <dbReference type="SAM" id="SignalP"/>
    </source>
</evidence>
<evidence type="ECO:0000256" key="3">
    <source>
        <dbReference type="ARBA" id="ARBA00022723"/>
    </source>
</evidence>
<dbReference type="RefSeq" id="WP_128963607.1">
    <property type="nucleotide sequence ID" value="NZ_BMHC01000011.1"/>
</dbReference>
<evidence type="ECO:0000256" key="1">
    <source>
        <dbReference type="ARBA" id="ARBA00022448"/>
    </source>
</evidence>
<feature type="signal peptide" evidence="7">
    <location>
        <begin position="1"/>
        <end position="34"/>
    </location>
</feature>
<keyword evidence="3 6" id="KW-0479">Metal-binding</keyword>
<dbReference type="Gene3D" id="1.10.760.10">
    <property type="entry name" value="Cytochrome c-like domain"/>
    <property type="match status" value="1"/>
</dbReference>
<proteinExistence type="predicted"/>
<protein>
    <submittedName>
        <fullName evidence="10">Cytochrome c family protein</fullName>
    </submittedName>
</protein>
<dbReference type="EMBL" id="CP030057">
    <property type="protein sequence ID" value="QOZ57863.1"/>
    <property type="molecule type" value="Genomic_DNA"/>
</dbReference>
<keyword evidence="2 6" id="KW-0349">Heme</keyword>
<dbReference type="SUPFAM" id="SSF46626">
    <property type="entry name" value="Cytochrome c"/>
    <property type="match status" value="1"/>
</dbReference>
<evidence type="ECO:0000313" key="12">
    <source>
        <dbReference type="Proteomes" id="UP000625079"/>
    </source>
</evidence>
<keyword evidence="1" id="KW-0813">Transport</keyword>
<accession>A0A410UZC7</accession>
<gene>
    <name evidence="9" type="ORF">GCM10010987_46770</name>
    <name evidence="10" type="ORF">XH86_03175</name>
</gene>
<reference evidence="9" key="3">
    <citation type="submission" date="2022-12" db="EMBL/GenBank/DDBJ databases">
        <authorList>
            <person name="Sun Q."/>
            <person name="Zhou Y."/>
        </authorList>
    </citation>
    <scope>NUCLEOTIDE SEQUENCE</scope>
    <source>
        <strain evidence="9">CGMCC 1.15034</strain>
    </source>
</reference>
<dbReference type="Proteomes" id="UP000593880">
    <property type="component" value="Chromosome"/>
</dbReference>
<evidence type="ECO:0000259" key="8">
    <source>
        <dbReference type="PROSITE" id="PS51007"/>
    </source>
</evidence>
<keyword evidence="11" id="KW-1185">Reference proteome</keyword>
<reference evidence="10 11" key="2">
    <citation type="submission" date="2018-06" db="EMBL/GenBank/DDBJ databases">
        <title>Comparative genomics of rhizobia nodulating Arachis hypogaea in China.</title>
        <authorList>
            <person name="Li Y."/>
        </authorList>
    </citation>
    <scope>NUCLEOTIDE SEQUENCE [LARGE SCALE GENOMIC DNA]</scope>
    <source>
        <strain evidence="10 11">CCBAU 51658</strain>
    </source>
</reference>
<organism evidence="9 12">
    <name type="scientific">Bradyrhizobium guangdongense</name>
    <dbReference type="NCBI Taxonomy" id="1325090"/>
    <lineage>
        <taxon>Bacteria</taxon>
        <taxon>Pseudomonadati</taxon>
        <taxon>Pseudomonadota</taxon>
        <taxon>Alphaproteobacteria</taxon>
        <taxon>Hyphomicrobiales</taxon>
        <taxon>Nitrobacteraceae</taxon>
        <taxon>Bradyrhizobium</taxon>
    </lineage>
</organism>
<evidence type="ECO:0000256" key="4">
    <source>
        <dbReference type="ARBA" id="ARBA00022982"/>
    </source>
</evidence>
<dbReference type="GO" id="GO:0009055">
    <property type="term" value="F:electron transfer activity"/>
    <property type="evidence" value="ECO:0007669"/>
    <property type="project" value="InterPro"/>
</dbReference>
<dbReference type="GO" id="GO:0046872">
    <property type="term" value="F:metal ion binding"/>
    <property type="evidence" value="ECO:0007669"/>
    <property type="project" value="UniProtKB-KW"/>
</dbReference>
<dbReference type="InterPro" id="IPR002327">
    <property type="entry name" value="Cyt_c_1A/1B"/>
</dbReference>
<evidence type="ECO:0000313" key="11">
    <source>
        <dbReference type="Proteomes" id="UP000593880"/>
    </source>
</evidence>
<keyword evidence="4" id="KW-0249">Electron transport</keyword>
<evidence type="ECO:0000313" key="9">
    <source>
        <dbReference type="EMBL" id="GGI27914.1"/>
    </source>
</evidence>
<dbReference type="PROSITE" id="PS51007">
    <property type="entry name" value="CYTC"/>
    <property type="match status" value="1"/>
</dbReference>
<dbReference type="PRINTS" id="PR00604">
    <property type="entry name" value="CYTCHRMECIAB"/>
</dbReference>
<evidence type="ECO:0000256" key="5">
    <source>
        <dbReference type="ARBA" id="ARBA00023004"/>
    </source>
</evidence>
<evidence type="ECO:0000313" key="10">
    <source>
        <dbReference type="EMBL" id="QOZ57863.1"/>
    </source>
</evidence>
<keyword evidence="7" id="KW-0732">Signal</keyword>
<keyword evidence="5 6" id="KW-0408">Iron</keyword>
<evidence type="ECO:0000256" key="6">
    <source>
        <dbReference type="PROSITE-ProRule" id="PRU00433"/>
    </source>
</evidence>
<dbReference type="Proteomes" id="UP000625079">
    <property type="component" value="Unassembled WGS sequence"/>
</dbReference>
<feature type="chain" id="PRO_5044600997" evidence="7">
    <location>
        <begin position="35"/>
        <end position="133"/>
    </location>
</feature>
<feature type="domain" description="Cytochrome c" evidence="8">
    <location>
        <begin position="36"/>
        <end position="132"/>
    </location>
</feature>
<dbReference type="Pfam" id="PF00034">
    <property type="entry name" value="Cytochrom_C"/>
    <property type="match status" value="1"/>
</dbReference>
<dbReference type="GO" id="GO:0020037">
    <property type="term" value="F:heme binding"/>
    <property type="evidence" value="ECO:0007669"/>
    <property type="project" value="InterPro"/>
</dbReference>
<dbReference type="EMBL" id="BMHC01000011">
    <property type="protein sequence ID" value="GGI27914.1"/>
    <property type="molecule type" value="Genomic_DNA"/>
</dbReference>
<dbReference type="OrthoDB" id="9805828at2"/>
<dbReference type="InterPro" id="IPR036909">
    <property type="entry name" value="Cyt_c-like_dom_sf"/>
</dbReference>